<evidence type="ECO:0000256" key="1">
    <source>
        <dbReference type="SAM" id="MobiDB-lite"/>
    </source>
</evidence>
<dbReference type="PANTHER" id="PTHR35741">
    <property type="entry name" value="FACTOR CWC22-LIKE PROTEIN, PUTATIVE (DUF3245)-RELATED"/>
    <property type="match status" value="1"/>
</dbReference>
<feature type="compositionally biased region" description="Acidic residues" evidence="1">
    <location>
        <begin position="57"/>
        <end position="67"/>
    </location>
</feature>
<dbReference type="PANTHER" id="PTHR35741:SF1">
    <property type="entry name" value="FACTOR CWC22-LIKE PROTEIN, PUTATIVE (DUF3245)-RELATED"/>
    <property type="match status" value="1"/>
</dbReference>
<feature type="region of interest" description="Disordered" evidence="1">
    <location>
        <begin position="100"/>
        <end position="193"/>
    </location>
</feature>
<organism evidence="2 3">
    <name type="scientific">Klebsormidium nitens</name>
    <name type="common">Green alga</name>
    <name type="synonym">Ulothrix nitens</name>
    <dbReference type="NCBI Taxonomy" id="105231"/>
    <lineage>
        <taxon>Eukaryota</taxon>
        <taxon>Viridiplantae</taxon>
        <taxon>Streptophyta</taxon>
        <taxon>Klebsormidiophyceae</taxon>
        <taxon>Klebsormidiales</taxon>
        <taxon>Klebsormidiaceae</taxon>
        <taxon>Klebsormidium</taxon>
    </lineage>
</organism>
<proteinExistence type="predicted"/>
<dbReference type="EMBL" id="DF237533">
    <property type="protein sequence ID" value="GAQ89970.1"/>
    <property type="molecule type" value="Genomic_DNA"/>
</dbReference>
<feature type="region of interest" description="Disordered" evidence="1">
    <location>
        <begin position="1"/>
        <end position="39"/>
    </location>
</feature>
<keyword evidence="3" id="KW-1185">Reference proteome</keyword>
<gene>
    <name evidence="2" type="ORF">KFL_005840030</name>
</gene>
<accession>A0A1Y1IGI6</accession>
<dbReference type="OMA" id="HKCEDND"/>
<dbReference type="AlphaFoldDB" id="A0A1Y1IGI6"/>
<dbReference type="InterPro" id="IPR021641">
    <property type="entry name" value="DUF3245"/>
</dbReference>
<dbReference type="Pfam" id="PF11595">
    <property type="entry name" value="DUF3245"/>
    <property type="match status" value="1"/>
</dbReference>
<evidence type="ECO:0000313" key="2">
    <source>
        <dbReference type="EMBL" id="GAQ89970.1"/>
    </source>
</evidence>
<name>A0A1Y1IGI6_KLENI</name>
<feature type="compositionally biased region" description="Basic and acidic residues" evidence="1">
    <location>
        <begin position="23"/>
        <end position="38"/>
    </location>
</feature>
<feature type="compositionally biased region" description="Basic residues" evidence="1">
    <location>
        <begin position="179"/>
        <end position="193"/>
    </location>
</feature>
<protein>
    <submittedName>
        <fullName evidence="2">Uncharacterized protein</fullName>
    </submittedName>
</protein>
<evidence type="ECO:0000313" key="3">
    <source>
        <dbReference type="Proteomes" id="UP000054558"/>
    </source>
</evidence>
<sequence>MQYSKHVSEGRTAFAPGASSQAPKKDEKTADARSKEPEIVVLNTAANVVKGWLEAEGGSDAEEDALPEPELRPPRLGLGAKYLPHAKVSSNMGTLEKRLRAKIDTSARQGSGEDAEADAASRKRKAEGKARDGSNGANVVEKIGDTDTDEDEEEGRGGRGGAFQKKQRGLPAFEVMQSKKAKKKKKKKREEVG</sequence>
<reference evidence="2 3" key="1">
    <citation type="journal article" date="2014" name="Nat. Commun.">
        <title>Klebsormidium flaccidum genome reveals primary factors for plant terrestrial adaptation.</title>
        <authorList>
            <person name="Hori K."/>
            <person name="Maruyama F."/>
            <person name="Fujisawa T."/>
            <person name="Togashi T."/>
            <person name="Yamamoto N."/>
            <person name="Seo M."/>
            <person name="Sato S."/>
            <person name="Yamada T."/>
            <person name="Mori H."/>
            <person name="Tajima N."/>
            <person name="Moriyama T."/>
            <person name="Ikeuchi M."/>
            <person name="Watanabe M."/>
            <person name="Wada H."/>
            <person name="Kobayashi K."/>
            <person name="Saito M."/>
            <person name="Masuda T."/>
            <person name="Sasaki-Sekimoto Y."/>
            <person name="Mashiguchi K."/>
            <person name="Awai K."/>
            <person name="Shimojima M."/>
            <person name="Masuda S."/>
            <person name="Iwai M."/>
            <person name="Nobusawa T."/>
            <person name="Narise T."/>
            <person name="Kondo S."/>
            <person name="Saito H."/>
            <person name="Sato R."/>
            <person name="Murakawa M."/>
            <person name="Ihara Y."/>
            <person name="Oshima-Yamada Y."/>
            <person name="Ohtaka K."/>
            <person name="Satoh M."/>
            <person name="Sonobe K."/>
            <person name="Ishii M."/>
            <person name="Ohtani R."/>
            <person name="Kanamori-Sato M."/>
            <person name="Honoki R."/>
            <person name="Miyazaki D."/>
            <person name="Mochizuki H."/>
            <person name="Umetsu J."/>
            <person name="Higashi K."/>
            <person name="Shibata D."/>
            <person name="Kamiya Y."/>
            <person name="Sato N."/>
            <person name="Nakamura Y."/>
            <person name="Tabata S."/>
            <person name="Ida S."/>
            <person name="Kurokawa K."/>
            <person name="Ohta H."/>
        </authorList>
    </citation>
    <scope>NUCLEOTIDE SEQUENCE [LARGE SCALE GENOMIC DNA]</scope>
    <source>
        <strain evidence="2 3">NIES-2285</strain>
    </source>
</reference>
<dbReference type="Proteomes" id="UP000054558">
    <property type="component" value="Unassembled WGS sequence"/>
</dbReference>
<feature type="region of interest" description="Disordered" evidence="1">
    <location>
        <begin position="53"/>
        <end position="78"/>
    </location>
</feature>